<dbReference type="GO" id="GO:0032259">
    <property type="term" value="P:methylation"/>
    <property type="evidence" value="ECO:0007669"/>
    <property type="project" value="UniProtKB-KW"/>
</dbReference>
<accession>A0A852ZIU5</accession>
<keyword evidence="2" id="KW-1185">Reference proteome</keyword>
<sequence>MKPTRTWVLLALVGWTCAVAAYAILARPSSGTTVILVALGPLVAGLVQSHRQHLTVLARLDRQKALLDRQTAILESHVHRAEGVARVGERVEDLADLGPSIATDLDALRTTVDALPHREEFDAKVRAAAADVITRTRKGVAVDLLLTFRQLEALHNLYALGDVDRPMPPTRGWASSPDLLLLLATLVEREEPGLIVECGSGTSTLWLAMLLRRFEIKGRVVSLEHQQAFVESAWAAVLRHDLAEYVEVRYAPLEPVELDGTTYQWYSRQAWGELDGIGLLFVDGPPGELGPHARFPAFPLLADKLSPDAVVVLDDLIRQDEEEVLERWLAARPDYHAERVSLEKNAALLRRTSRPASAV</sequence>
<dbReference type="SUPFAM" id="SSF53335">
    <property type="entry name" value="S-adenosyl-L-methionine-dependent methyltransferases"/>
    <property type="match status" value="1"/>
</dbReference>
<protein>
    <submittedName>
        <fullName evidence="1">Putative O-methyltransferase YrrM</fullName>
    </submittedName>
</protein>
<keyword evidence="1" id="KW-0808">Transferase</keyword>
<dbReference type="Gene3D" id="3.40.50.150">
    <property type="entry name" value="Vaccinia Virus protein VP39"/>
    <property type="match status" value="1"/>
</dbReference>
<evidence type="ECO:0000313" key="1">
    <source>
        <dbReference type="EMBL" id="NYH89050.1"/>
    </source>
</evidence>
<evidence type="ECO:0000313" key="2">
    <source>
        <dbReference type="Proteomes" id="UP000579605"/>
    </source>
</evidence>
<dbReference type="RefSeq" id="WP_179786853.1">
    <property type="nucleotide sequence ID" value="NZ_BAAARR010000002.1"/>
</dbReference>
<dbReference type="AlphaFoldDB" id="A0A852ZIU5"/>
<organism evidence="1 2">
    <name type="scientific">Actinopolymorpha rutila</name>
    <dbReference type="NCBI Taxonomy" id="446787"/>
    <lineage>
        <taxon>Bacteria</taxon>
        <taxon>Bacillati</taxon>
        <taxon>Actinomycetota</taxon>
        <taxon>Actinomycetes</taxon>
        <taxon>Propionibacteriales</taxon>
        <taxon>Actinopolymorphaceae</taxon>
        <taxon>Actinopolymorpha</taxon>
    </lineage>
</organism>
<gene>
    <name evidence="1" type="ORF">F4554_001688</name>
</gene>
<proteinExistence type="predicted"/>
<dbReference type="Pfam" id="PF13578">
    <property type="entry name" value="Methyltransf_24"/>
    <property type="match status" value="1"/>
</dbReference>
<dbReference type="GO" id="GO:0008168">
    <property type="term" value="F:methyltransferase activity"/>
    <property type="evidence" value="ECO:0007669"/>
    <property type="project" value="UniProtKB-KW"/>
</dbReference>
<dbReference type="EMBL" id="JACBZH010000001">
    <property type="protein sequence ID" value="NYH89050.1"/>
    <property type="molecule type" value="Genomic_DNA"/>
</dbReference>
<keyword evidence="1" id="KW-0489">Methyltransferase</keyword>
<name>A0A852ZIU5_9ACTN</name>
<comment type="caution">
    <text evidence="1">The sequence shown here is derived from an EMBL/GenBank/DDBJ whole genome shotgun (WGS) entry which is preliminary data.</text>
</comment>
<dbReference type="InterPro" id="IPR029063">
    <property type="entry name" value="SAM-dependent_MTases_sf"/>
</dbReference>
<reference evidence="1 2" key="1">
    <citation type="submission" date="2020-07" db="EMBL/GenBank/DDBJ databases">
        <title>Sequencing the genomes of 1000 actinobacteria strains.</title>
        <authorList>
            <person name="Klenk H.-P."/>
        </authorList>
    </citation>
    <scope>NUCLEOTIDE SEQUENCE [LARGE SCALE GENOMIC DNA]</scope>
    <source>
        <strain evidence="1 2">DSM 18448</strain>
    </source>
</reference>
<dbReference type="Proteomes" id="UP000579605">
    <property type="component" value="Unassembled WGS sequence"/>
</dbReference>